<dbReference type="GO" id="GO:1903457">
    <property type="term" value="P:lactate catabolic process"/>
    <property type="evidence" value="ECO:0007669"/>
    <property type="project" value="TreeGrafter"/>
</dbReference>
<evidence type="ECO:0000256" key="2">
    <source>
        <dbReference type="ARBA" id="ARBA00022827"/>
    </source>
</evidence>
<protein>
    <recommendedName>
        <fullName evidence="3">FAD-binding PCMH-type domain-containing protein</fullName>
    </recommendedName>
</protein>
<dbReference type="GO" id="GO:0071949">
    <property type="term" value="F:FAD binding"/>
    <property type="evidence" value="ECO:0007669"/>
    <property type="project" value="InterPro"/>
</dbReference>
<evidence type="ECO:0000259" key="3">
    <source>
        <dbReference type="PROSITE" id="PS51387"/>
    </source>
</evidence>
<proteinExistence type="predicted"/>
<dbReference type="EMBL" id="AP024448">
    <property type="protein sequence ID" value="BCS27721.1"/>
    <property type="molecule type" value="Genomic_DNA"/>
</dbReference>
<dbReference type="Gene3D" id="3.30.43.10">
    <property type="entry name" value="Uridine Diphospho-n-acetylenolpyruvylglucosamine Reductase, domain 2"/>
    <property type="match status" value="1"/>
</dbReference>
<dbReference type="PANTHER" id="PTHR11748:SF114">
    <property type="entry name" value="ARYL-ALCOHOL OXIDASE VANILLYL-ALCOHOL OXIDASE (AFU_ORTHOLOGUE AFUA_3G09500)-RELATED"/>
    <property type="match status" value="1"/>
</dbReference>
<dbReference type="InterPro" id="IPR036318">
    <property type="entry name" value="FAD-bd_PCMH-like_sf"/>
</dbReference>
<dbReference type="GeneID" id="64977726"/>
<dbReference type="InterPro" id="IPR006094">
    <property type="entry name" value="Oxid_FAD_bind_N"/>
</dbReference>
<dbReference type="GO" id="GO:0005739">
    <property type="term" value="C:mitochondrion"/>
    <property type="evidence" value="ECO:0007669"/>
    <property type="project" value="TreeGrafter"/>
</dbReference>
<dbReference type="GO" id="GO:0004458">
    <property type="term" value="F:D-lactate dehydrogenase (cytochrome) activity"/>
    <property type="evidence" value="ECO:0007669"/>
    <property type="project" value="TreeGrafter"/>
</dbReference>
<dbReference type="Gene3D" id="3.40.462.10">
    <property type="entry name" value="FAD-linked oxidases, C-terminal domain"/>
    <property type="match status" value="1"/>
</dbReference>
<dbReference type="GO" id="GO:0008720">
    <property type="term" value="F:D-lactate dehydrogenase (NAD+) activity"/>
    <property type="evidence" value="ECO:0007669"/>
    <property type="project" value="TreeGrafter"/>
</dbReference>
<reference evidence="4" key="2">
    <citation type="submission" date="2021-02" db="EMBL/GenBank/DDBJ databases">
        <title>Aspergillus puulaauensis MK2 genome sequence.</title>
        <authorList>
            <person name="Futagami T."/>
            <person name="Mori K."/>
            <person name="Kadooka C."/>
            <person name="Tanaka T."/>
        </authorList>
    </citation>
    <scope>NUCLEOTIDE SEQUENCE</scope>
    <source>
        <strain evidence="4">MK2</strain>
    </source>
</reference>
<dbReference type="PROSITE" id="PS51387">
    <property type="entry name" value="FAD_PCMH"/>
    <property type="match status" value="1"/>
</dbReference>
<dbReference type="RefSeq" id="XP_041559915.1">
    <property type="nucleotide sequence ID" value="XM_041694045.1"/>
</dbReference>
<dbReference type="OrthoDB" id="5332616at2759"/>
<dbReference type="Gene3D" id="3.30.465.10">
    <property type="match status" value="1"/>
</dbReference>
<dbReference type="KEGG" id="apuu:APUU_60769S"/>
<keyword evidence="1" id="KW-0285">Flavoprotein</keyword>
<dbReference type="Gene3D" id="1.10.45.10">
    <property type="entry name" value="Vanillyl-alcohol Oxidase, Chain A, domain 4"/>
    <property type="match status" value="1"/>
</dbReference>
<dbReference type="SUPFAM" id="SSF55103">
    <property type="entry name" value="FAD-linked oxidases, C-terminal domain"/>
    <property type="match status" value="1"/>
</dbReference>
<dbReference type="InterPro" id="IPR016166">
    <property type="entry name" value="FAD-bd_PCMH"/>
</dbReference>
<dbReference type="InterPro" id="IPR016167">
    <property type="entry name" value="FAD-bd_PCMH_sub1"/>
</dbReference>
<name>A0A7R7XU10_9EURO</name>
<keyword evidence="2" id="KW-0274">FAD</keyword>
<evidence type="ECO:0000256" key="1">
    <source>
        <dbReference type="ARBA" id="ARBA00022630"/>
    </source>
</evidence>
<organism evidence="4 5">
    <name type="scientific">Aspergillus puulaauensis</name>
    <dbReference type="NCBI Taxonomy" id="1220207"/>
    <lineage>
        <taxon>Eukaryota</taxon>
        <taxon>Fungi</taxon>
        <taxon>Dikarya</taxon>
        <taxon>Ascomycota</taxon>
        <taxon>Pezizomycotina</taxon>
        <taxon>Eurotiomycetes</taxon>
        <taxon>Eurotiomycetidae</taxon>
        <taxon>Eurotiales</taxon>
        <taxon>Aspergillaceae</taxon>
        <taxon>Aspergillus</taxon>
    </lineage>
</organism>
<feature type="domain" description="FAD-binding PCMH-type" evidence="3">
    <location>
        <begin position="82"/>
        <end position="268"/>
    </location>
</feature>
<dbReference type="InterPro" id="IPR016169">
    <property type="entry name" value="FAD-bd_PCMH_sub2"/>
</dbReference>
<dbReference type="Pfam" id="PF01565">
    <property type="entry name" value="FAD_binding_4"/>
    <property type="match status" value="1"/>
</dbReference>
<reference evidence="4" key="1">
    <citation type="submission" date="2021-01" db="EMBL/GenBank/DDBJ databases">
        <authorList>
            <consortium name="Aspergillus puulaauensis MK2 genome sequencing consortium"/>
            <person name="Kazuki M."/>
            <person name="Futagami T."/>
        </authorList>
    </citation>
    <scope>NUCLEOTIDE SEQUENCE</scope>
    <source>
        <strain evidence="4">MK2</strain>
    </source>
</reference>
<keyword evidence="5" id="KW-1185">Reference proteome</keyword>
<evidence type="ECO:0000313" key="4">
    <source>
        <dbReference type="EMBL" id="BCS27721.1"/>
    </source>
</evidence>
<dbReference type="AlphaFoldDB" id="A0A7R7XU10"/>
<dbReference type="PANTHER" id="PTHR11748">
    <property type="entry name" value="D-LACTATE DEHYDROGENASE"/>
    <property type="match status" value="1"/>
</dbReference>
<dbReference type="SUPFAM" id="SSF56176">
    <property type="entry name" value="FAD-binding/transporter-associated domain-like"/>
    <property type="match status" value="1"/>
</dbReference>
<accession>A0A7R7XU10</accession>
<dbReference type="InterPro" id="IPR016171">
    <property type="entry name" value="Vanillyl_alc_oxidase_C-sub2"/>
</dbReference>
<dbReference type="Proteomes" id="UP000654913">
    <property type="component" value="Chromosome 6"/>
</dbReference>
<evidence type="ECO:0000313" key="5">
    <source>
        <dbReference type="Proteomes" id="UP000654913"/>
    </source>
</evidence>
<gene>
    <name evidence="4" type="ORF">APUU_60769S</name>
</gene>
<dbReference type="InterPro" id="IPR016170">
    <property type="entry name" value="Cytok_DH_C_sf"/>
</dbReference>
<sequence>MASTKPPTRYEDPEYQETHTALFSNSITQPLKPTLPPGVGQPEFQQAVDEFVGALGSDGVLIGDALVDYVDPYELYDEDTAERKVPSAALLPRSVEEIQKALRIANKFGIPVWTFSRGKNLGYGGPAPRVAGSIALDLHRMNRIIEVNAKFSYAVVEPGVTFTDLYKYCSERNLSVWPSVPSLGWGSVVGNTLDRGTGFTPTATHHQNISGVEVVLANGDLVRTGQFGISGSKSAHISKFSFGPSIEGLFLQSNLGIVTKMGIWLYPQPPAYASCTLDVPNLEDIEHVVDLFNELRQSGVIPNTIYISNIMEWIAMKGQREEFWTGAGPIPPWRVKELQKQLNLGYWTAKFGVYGPTAIVEAQKAEIQRLIRERVPMGRFQARVFSGSPGQRLKAEDVPLEEGGLFVGIPSLWSLPMVKYRLPLKGGGIGGHIDFSPIIPSSGKDVVEWAKLSRTVCEENGFDLFCDFFMHERHVIFVNFMTFDKTNLGHREAIRKIFQGLFGEGKARGYSAYRSHINFMDAVSDFYDFNNYAYRRFVEKLKDSLDPQSILSPGKQGIWGQKFRSSQLKPQSRL</sequence>
<dbReference type="InterPro" id="IPR016164">
    <property type="entry name" value="FAD-linked_Oxase-like_C"/>
</dbReference>